<sequence>MKALSVKAREGLVQPGHYYREDYRQRCERKVWSYILLYERDRITVEGRQRQLVAKNLGAGVWEITKAPLTAGTS</sequence>
<dbReference type="EMBL" id="LAZR01000143">
    <property type="protein sequence ID" value="KKN86819.1"/>
    <property type="molecule type" value="Genomic_DNA"/>
</dbReference>
<protein>
    <submittedName>
        <fullName evidence="1">Uncharacterized protein</fullName>
    </submittedName>
</protein>
<organism evidence="1">
    <name type="scientific">marine sediment metagenome</name>
    <dbReference type="NCBI Taxonomy" id="412755"/>
    <lineage>
        <taxon>unclassified sequences</taxon>
        <taxon>metagenomes</taxon>
        <taxon>ecological metagenomes</taxon>
    </lineage>
</organism>
<comment type="caution">
    <text evidence="1">The sequence shown here is derived from an EMBL/GenBank/DDBJ whole genome shotgun (WGS) entry which is preliminary data.</text>
</comment>
<evidence type="ECO:0000313" key="1">
    <source>
        <dbReference type="EMBL" id="KKN86819.1"/>
    </source>
</evidence>
<proteinExistence type="predicted"/>
<reference evidence="1" key="1">
    <citation type="journal article" date="2015" name="Nature">
        <title>Complex archaea that bridge the gap between prokaryotes and eukaryotes.</title>
        <authorList>
            <person name="Spang A."/>
            <person name="Saw J.H."/>
            <person name="Jorgensen S.L."/>
            <person name="Zaremba-Niedzwiedzka K."/>
            <person name="Martijn J."/>
            <person name="Lind A.E."/>
            <person name="van Eijk R."/>
            <person name="Schleper C."/>
            <person name="Guy L."/>
            <person name="Ettema T.J."/>
        </authorList>
    </citation>
    <scope>NUCLEOTIDE SEQUENCE</scope>
</reference>
<gene>
    <name evidence="1" type="ORF">LCGC14_0263780</name>
</gene>
<name>A0A0F9U5E3_9ZZZZ</name>
<dbReference type="AlphaFoldDB" id="A0A0F9U5E3"/>
<accession>A0A0F9U5E3</accession>